<feature type="domain" description="DUF4116" evidence="1">
    <location>
        <begin position="723"/>
        <end position="770"/>
    </location>
</feature>
<evidence type="ECO:0000259" key="1">
    <source>
        <dbReference type="Pfam" id="PF13475"/>
    </source>
</evidence>
<protein>
    <submittedName>
        <fullName evidence="2">Predicted protein</fullName>
    </submittedName>
</protein>
<feature type="domain" description="DUF4116" evidence="1">
    <location>
        <begin position="882"/>
        <end position="930"/>
    </location>
</feature>
<feature type="domain" description="DUF4116" evidence="1">
    <location>
        <begin position="826"/>
        <end position="861"/>
    </location>
</feature>
<dbReference type="InParanoid" id="D2VG60"/>
<feature type="domain" description="DUF4116" evidence="1">
    <location>
        <begin position="681"/>
        <end position="721"/>
    </location>
</feature>
<gene>
    <name evidence="2" type="ORF">NAEGRDRAFT_49267</name>
</gene>
<feature type="domain" description="DUF4116" evidence="1">
    <location>
        <begin position="325"/>
        <end position="372"/>
    </location>
</feature>
<proteinExistence type="predicted"/>
<dbReference type="GeneID" id="8848210"/>
<sequence>MAKRSFTDLLIVTLTSDDHFEDITIPEHDCDLLALKHFQKVAAERIERNEQIYSHVSHLKSRNHSNNYEKITKNPFPDNDCKLAFFKVLKYDGLLLQFASNELRNDRDVVLRAVKENAGSIEVVSEELRSDREFVEKVVMIAKDRTSLSTKSFFKFLDKFHDDELIVRKVVEKHVNSLEFVSPRLRNDSNERKIREIALAAMKSMPTCLRMAPNHIKDDFEIVSIAVTKNLSALVFSSQRFKDDTDFIYNCASTASQIIYFLNNHESLLVTNRDFCLRLIEKSCGYDCFRNARDFVKLDKELCLKFIQIHPDCLEDVKCEDILNDKQLLMDLLPHSEKILLQIPNELCNDRELMMWASKIHDNALKFASEELCADREFVNEALLCDFGNFEYLSEELRSDRELVENIVKIDGFNVQFVPELFRNNRELIITSIRNAFSDISPYLGYQLKEDRDIILESVKRSGIIENLLHEFRDDREIVMMGIQQFGPEFRYASKFLRSDRELALIAIRNLCTLEHIPKEILDRKLAYEACKRSAFNLKFASEYREDELIVLSALSNENGGLYTKYVGERLKNDRDFILKASKLQPSIIAHISTELLQDREIIINALSHDGNVLAHLPEEFKSCREYVEIAANSNPHSLKYASEDLKQDPELLYKAIATGIANSLVSEQFLEDADESTIQKCIENGVSLRSFPKSLTSNRNLVIKAVNINMENLRYASKDLINKELIMEISPKNFDILLLPIKWRSDKDIALKALEMNGKSIIYISDELKNEFKHNKEILLKAMKTDSIPFLYASDDLQNDRDFILESVSTNGLVLRYVASHYKEDREVVLKAVKNHGNSIRYGARHFMNDREIMWNAVQNLGAKILPCNPLIYGSFEIRSDRELVLEAVRHDYHSLEYVVIELLSDEEFMTKCVEININSLIYAHYQLRYNVDFLKRLNKTDMIREDTDLHNKIDIEGLLGYNPKLKDLNIIDRAEI</sequence>
<feature type="domain" description="DUF4116" evidence="1">
    <location>
        <begin position="195"/>
        <end position="242"/>
    </location>
</feature>
<name>D2VG60_NAEGR</name>
<dbReference type="Proteomes" id="UP000006671">
    <property type="component" value="Unassembled WGS sequence"/>
</dbReference>
<organism evidence="3">
    <name type="scientific">Naegleria gruberi</name>
    <name type="common">Amoeba</name>
    <dbReference type="NCBI Taxonomy" id="5762"/>
    <lineage>
        <taxon>Eukaryota</taxon>
        <taxon>Discoba</taxon>
        <taxon>Heterolobosea</taxon>
        <taxon>Tetramitia</taxon>
        <taxon>Eutetramitia</taxon>
        <taxon>Vahlkampfiidae</taxon>
        <taxon>Naegleria</taxon>
    </lineage>
</organism>
<accession>D2VG60</accession>
<dbReference type="RefSeq" id="XP_002676959.1">
    <property type="nucleotide sequence ID" value="XM_002676913.1"/>
</dbReference>
<evidence type="ECO:0000313" key="2">
    <source>
        <dbReference type="EMBL" id="EFC44215.1"/>
    </source>
</evidence>
<feature type="domain" description="DUF4116" evidence="1">
    <location>
        <begin position="475"/>
        <end position="521"/>
    </location>
</feature>
<dbReference type="KEGG" id="ngr:NAEGRDRAFT_49267"/>
<dbReference type="VEuPathDB" id="AmoebaDB:NAEGRDRAFT_49267"/>
<feature type="domain" description="DUF4116" evidence="1">
    <location>
        <begin position="375"/>
        <end position="413"/>
    </location>
</feature>
<keyword evidence="3" id="KW-1185">Reference proteome</keyword>
<reference evidence="2 3" key="1">
    <citation type="journal article" date="2010" name="Cell">
        <title>The genome of Naegleria gruberi illuminates early eukaryotic versatility.</title>
        <authorList>
            <person name="Fritz-Laylin L.K."/>
            <person name="Prochnik S.E."/>
            <person name="Ginger M.L."/>
            <person name="Dacks J.B."/>
            <person name="Carpenter M.L."/>
            <person name="Field M.C."/>
            <person name="Kuo A."/>
            <person name="Paredez A."/>
            <person name="Chapman J."/>
            <person name="Pham J."/>
            <person name="Shu S."/>
            <person name="Neupane R."/>
            <person name="Cipriano M."/>
            <person name="Mancuso J."/>
            <person name="Tu H."/>
            <person name="Salamov A."/>
            <person name="Lindquist E."/>
            <person name="Shapiro H."/>
            <person name="Lucas S."/>
            <person name="Grigoriev I.V."/>
            <person name="Cande W.Z."/>
            <person name="Fulton C."/>
            <person name="Rokhsar D.S."/>
            <person name="Dawson S.C."/>
        </authorList>
    </citation>
    <scope>NUCLEOTIDE SEQUENCE [LARGE SCALE GENOMIC DNA]</scope>
    <source>
        <strain evidence="2 3">NEG-M</strain>
    </source>
</reference>
<feature type="domain" description="DUF4116" evidence="1">
    <location>
        <begin position="599"/>
        <end position="647"/>
    </location>
</feature>
<evidence type="ECO:0000313" key="3">
    <source>
        <dbReference type="Proteomes" id="UP000006671"/>
    </source>
</evidence>
<dbReference type="Pfam" id="PF13475">
    <property type="entry name" value="DUF4116"/>
    <property type="match status" value="12"/>
</dbReference>
<feature type="domain" description="DUF4116" evidence="1">
    <location>
        <begin position="547"/>
        <end position="596"/>
    </location>
</feature>
<feature type="domain" description="DUF4116" evidence="1">
    <location>
        <begin position="87"/>
        <end position="129"/>
    </location>
</feature>
<dbReference type="AlphaFoldDB" id="D2VG60"/>
<dbReference type="EMBL" id="GG738869">
    <property type="protein sequence ID" value="EFC44215.1"/>
    <property type="molecule type" value="Genomic_DNA"/>
</dbReference>
<dbReference type="InterPro" id="IPR025197">
    <property type="entry name" value="DUF4116"/>
</dbReference>
<feature type="domain" description="DUF4116" evidence="1">
    <location>
        <begin position="776"/>
        <end position="821"/>
    </location>
</feature>